<dbReference type="GO" id="GO:0015031">
    <property type="term" value="P:protein transport"/>
    <property type="evidence" value="ECO:0007669"/>
    <property type="project" value="UniProtKB-KW"/>
</dbReference>
<dbReference type="InterPro" id="IPR022813">
    <property type="entry name" value="SecD/SecF_arch_bac"/>
</dbReference>
<reference evidence="11" key="1">
    <citation type="journal article" date="2015" name="Nature">
        <title>Complex archaea that bridge the gap between prokaryotes and eukaryotes.</title>
        <authorList>
            <person name="Spang A."/>
            <person name="Saw J.H."/>
            <person name="Jorgensen S.L."/>
            <person name="Zaremba-Niedzwiedzka K."/>
            <person name="Martijn J."/>
            <person name="Lind A.E."/>
            <person name="van Eijk R."/>
            <person name="Schleper C."/>
            <person name="Guy L."/>
            <person name="Ettema T.J."/>
        </authorList>
    </citation>
    <scope>NUCLEOTIDE SEQUENCE</scope>
</reference>
<sequence>MRSHTPNRVSASRWGAVAALFHDVILTIGIFAALQIRFDLATIAAILTIIGYSINDTDYVARRLNLE</sequence>
<feature type="transmembrane region" description="Helical" evidence="9">
    <location>
        <begin position="40"/>
        <end position="61"/>
    </location>
</feature>
<evidence type="ECO:0000256" key="6">
    <source>
        <dbReference type="ARBA" id="ARBA00022989"/>
    </source>
</evidence>
<accession>A0A0F8XN88</accession>
<proteinExistence type="predicted"/>
<evidence type="ECO:0000256" key="8">
    <source>
        <dbReference type="ARBA" id="ARBA00023136"/>
    </source>
</evidence>
<evidence type="ECO:0000256" key="7">
    <source>
        <dbReference type="ARBA" id="ARBA00023010"/>
    </source>
</evidence>
<keyword evidence="3" id="KW-1003">Cell membrane</keyword>
<evidence type="ECO:0000256" key="4">
    <source>
        <dbReference type="ARBA" id="ARBA00022692"/>
    </source>
</evidence>
<keyword evidence="8 9" id="KW-0472">Membrane</keyword>
<evidence type="ECO:0000256" key="5">
    <source>
        <dbReference type="ARBA" id="ARBA00022927"/>
    </source>
</evidence>
<evidence type="ECO:0000256" key="3">
    <source>
        <dbReference type="ARBA" id="ARBA00022475"/>
    </source>
</evidence>
<keyword evidence="6 9" id="KW-1133">Transmembrane helix</keyword>
<keyword evidence="2" id="KW-0813">Transport</keyword>
<comment type="subcellular location">
    <subcellularLocation>
        <location evidence="1">Cell membrane</location>
        <topology evidence="1">Multi-pass membrane protein</topology>
    </subcellularLocation>
</comment>
<evidence type="ECO:0000259" key="10">
    <source>
        <dbReference type="Pfam" id="PF02355"/>
    </source>
</evidence>
<dbReference type="Gene3D" id="1.20.1640.10">
    <property type="entry name" value="Multidrug efflux transporter AcrB transmembrane domain"/>
    <property type="match status" value="1"/>
</dbReference>
<name>A0A0F8XN88_9ZZZZ</name>
<keyword evidence="7" id="KW-0811">Translocation</keyword>
<feature type="domain" description="Protein export membrane protein SecD/SecF C-terminal" evidence="10">
    <location>
        <begin position="15"/>
        <end position="60"/>
    </location>
</feature>
<dbReference type="Pfam" id="PF02355">
    <property type="entry name" value="SecD_SecF_C"/>
    <property type="match status" value="1"/>
</dbReference>
<dbReference type="PANTHER" id="PTHR30081:SF8">
    <property type="entry name" value="PROTEIN TRANSLOCASE SUBUNIT SECF"/>
    <property type="match status" value="1"/>
</dbReference>
<keyword evidence="5" id="KW-0653">Protein transport</keyword>
<comment type="caution">
    <text evidence="11">The sequence shown here is derived from an EMBL/GenBank/DDBJ whole genome shotgun (WGS) entry which is preliminary data.</text>
</comment>
<feature type="transmembrane region" description="Helical" evidence="9">
    <location>
        <begin position="12"/>
        <end position="34"/>
    </location>
</feature>
<dbReference type="GO" id="GO:0005886">
    <property type="term" value="C:plasma membrane"/>
    <property type="evidence" value="ECO:0007669"/>
    <property type="project" value="UniProtKB-SubCell"/>
</dbReference>
<gene>
    <name evidence="11" type="ORF">LCGC14_2923430</name>
</gene>
<organism evidence="11">
    <name type="scientific">marine sediment metagenome</name>
    <dbReference type="NCBI Taxonomy" id="412755"/>
    <lineage>
        <taxon>unclassified sequences</taxon>
        <taxon>metagenomes</taxon>
        <taxon>ecological metagenomes</taxon>
    </lineage>
</organism>
<dbReference type="PANTHER" id="PTHR30081">
    <property type="entry name" value="PROTEIN-EXPORT MEMBRANE PROTEIN SEC"/>
    <property type="match status" value="1"/>
</dbReference>
<dbReference type="AlphaFoldDB" id="A0A0F8XN88"/>
<evidence type="ECO:0000256" key="2">
    <source>
        <dbReference type="ARBA" id="ARBA00022448"/>
    </source>
</evidence>
<dbReference type="SUPFAM" id="SSF82866">
    <property type="entry name" value="Multidrug efflux transporter AcrB transmembrane domain"/>
    <property type="match status" value="1"/>
</dbReference>
<protein>
    <recommendedName>
        <fullName evidence="10">Protein export membrane protein SecD/SecF C-terminal domain-containing protein</fullName>
    </recommendedName>
</protein>
<evidence type="ECO:0000256" key="1">
    <source>
        <dbReference type="ARBA" id="ARBA00004651"/>
    </source>
</evidence>
<dbReference type="EMBL" id="LAZR01058166">
    <property type="protein sequence ID" value="KKK70492.1"/>
    <property type="molecule type" value="Genomic_DNA"/>
</dbReference>
<keyword evidence="4 9" id="KW-0812">Transmembrane</keyword>
<evidence type="ECO:0000313" key="11">
    <source>
        <dbReference type="EMBL" id="KKK70492.1"/>
    </source>
</evidence>
<evidence type="ECO:0000256" key="9">
    <source>
        <dbReference type="SAM" id="Phobius"/>
    </source>
</evidence>
<dbReference type="InterPro" id="IPR048634">
    <property type="entry name" value="SecD_SecF_C"/>
</dbReference>